<dbReference type="Proteomes" id="UP000464661">
    <property type="component" value="Chromosome"/>
</dbReference>
<dbReference type="InterPro" id="IPR036388">
    <property type="entry name" value="WH-like_DNA-bd_sf"/>
</dbReference>
<keyword evidence="3" id="KW-0238">DNA-binding</keyword>
<keyword evidence="4" id="KW-0804">Transcription</keyword>
<comment type="similarity">
    <text evidence="1">Belongs to the LysR transcriptional regulatory family.</text>
</comment>
<dbReference type="SUPFAM" id="SSF46785">
    <property type="entry name" value="Winged helix' DNA-binding domain"/>
    <property type="match status" value="1"/>
</dbReference>
<dbReference type="InterPro" id="IPR000847">
    <property type="entry name" value="LysR_HTH_N"/>
</dbReference>
<dbReference type="GO" id="GO:0032993">
    <property type="term" value="C:protein-DNA complex"/>
    <property type="evidence" value="ECO:0007669"/>
    <property type="project" value="TreeGrafter"/>
</dbReference>
<dbReference type="OrthoDB" id="5289754at2"/>
<dbReference type="GO" id="GO:0003677">
    <property type="term" value="F:DNA binding"/>
    <property type="evidence" value="ECO:0007669"/>
    <property type="project" value="UniProtKB-KW"/>
</dbReference>
<proteinExistence type="inferred from homology"/>
<evidence type="ECO:0000256" key="4">
    <source>
        <dbReference type="ARBA" id="ARBA00023163"/>
    </source>
</evidence>
<gene>
    <name evidence="5" type="ORF">PPTS312_48960</name>
</gene>
<dbReference type="PANTHER" id="PTHR30346:SF0">
    <property type="entry name" value="HCA OPERON TRANSCRIPTIONAL ACTIVATOR HCAR"/>
    <property type="match status" value="1"/>
</dbReference>
<protein>
    <submittedName>
        <fullName evidence="5">Transcriptional regulator</fullName>
    </submittedName>
</protein>
<dbReference type="Pfam" id="PF00126">
    <property type="entry name" value="HTH_1"/>
    <property type="match status" value="1"/>
</dbReference>
<dbReference type="Gene3D" id="1.10.10.10">
    <property type="entry name" value="Winged helix-like DNA-binding domain superfamily/Winged helix DNA-binding domain"/>
    <property type="match status" value="1"/>
</dbReference>
<evidence type="ECO:0000256" key="1">
    <source>
        <dbReference type="ARBA" id="ARBA00009437"/>
    </source>
</evidence>
<evidence type="ECO:0000313" key="6">
    <source>
        <dbReference type="Proteomes" id="UP000464661"/>
    </source>
</evidence>
<dbReference type="PANTHER" id="PTHR30346">
    <property type="entry name" value="TRANSCRIPTIONAL DUAL REGULATOR HCAR-RELATED"/>
    <property type="match status" value="1"/>
</dbReference>
<dbReference type="GO" id="GO:0003700">
    <property type="term" value="F:DNA-binding transcription factor activity"/>
    <property type="evidence" value="ECO:0007669"/>
    <property type="project" value="InterPro"/>
</dbReference>
<evidence type="ECO:0000313" key="5">
    <source>
        <dbReference type="EMBL" id="BBU46981.1"/>
    </source>
</evidence>
<dbReference type="InterPro" id="IPR005119">
    <property type="entry name" value="LysR_subst-bd"/>
</dbReference>
<dbReference type="PROSITE" id="PS50931">
    <property type="entry name" value="HTH_LYSR"/>
    <property type="match status" value="1"/>
</dbReference>
<dbReference type="SUPFAM" id="SSF53850">
    <property type="entry name" value="Periplasmic binding protein-like II"/>
    <property type="match status" value="1"/>
</dbReference>
<keyword evidence="2" id="KW-0805">Transcription regulation</keyword>
<dbReference type="FunFam" id="1.10.10.10:FF:000001">
    <property type="entry name" value="LysR family transcriptional regulator"/>
    <property type="match status" value="1"/>
</dbReference>
<dbReference type="RefSeq" id="WP_028699928.1">
    <property type="nucleotide sequence ID" value="NZ_AP022324.1"/>
</dbReference>
<reference evidence="5 6" key="1">
    <citation type="submission" date="2020-01" db="EMBL/GenBank/DDBJ databases">
        <title>Complete Genome Sequence of Pseudomonas putida Strain TS312, Harboring the HdtS type N-acyl-homoserine Lactone Synthase, Isolated from a Paper Mill.</title>
        <authorList>
            <person name="Hosoe A."/>
            <person name="Suenaga T."/>
            <person name="Sugi T."/>
            <person name="Izumi T."/>
            <person name="Nagai N."/>
            <person name="Terada A."/>
        </authorList>
    </citation>
    <scope>NUCLEOTIDE SEQUENCE [LARGE SCALE GENOMIC DNA]</scope>
    <source>
        <strain evidence="5 6">TS312</strain>
    </source>
</reference>
<evidence type="ECO:0000256" key="2">
    <source>
        <dbReference type="ARBA" id="ARBA00023015"/>
    </source>
</evidence>
<organism evidence="5 6">
    <name type="scientific">Pseudomonas putida</name>
    <name type="common">Arthrobacter siderocapsulatus</name>
    <dbReference type="NCBI Taxonomy" id="303"/>
    <lineage>
        <taxon>Bacteria</taxon>
        <taxon>Pseudomonadati</taxon>
        <taxon>Pseudomonadota</taxon>
        <taxon>Gammaproteobacteria</taxon>
        <taxon>Pseudomonadales</taxon>
        <taxon>Pseudomonadaceae</taxon>
        <taxon>Pseudomonas</taxon>
    </lineage>
</organism>
<dbReference type="InterPro" id="IPR036390">
    <property type="entry name" value="WH_DNA-bd_sf"/>
</dbReference>
<dbReference type="PRINTS" id="PR00039">
    <property type="entry name" value="HTHLYSR"/>
</dbReference>
<accession>A0A0P7DMS2</accession>
<dbReference type="CDD" id="cd08447">
    <property type="entry name" value="PBP2_LTTR_aromatics_like_1"/>
    <property type="match status" value="1"/>
</dbReference>
<sequence>MELHQLRCFVAVAEELHFGRAATRLHMTQPPLSRQIQLLEHSLGVLLLERNNRQARLTLAGQSFLEDARRILQIADSASHSARRIAHGEAGRLTLGFTAVGAYSMIPRLLVHAGQTLPDIELVLSERVSSTQVHDLEAGLIDVGLVRQVLPSARVEYLPIHREPFVAALPAGHALAPRERIRPSDFDEQPFVMYSANEGRYFHDRIANLFARHEVQPKYLHQLGQTHSILGLVNVGLGCAVVPASAQALRLEQVVFRPLVGMEQQAEIFLAYCRDNPNPVLGTFVEMARTFFEAG</sequence>
<dbReference type="Pfam" id="PF03466">
    <property type="entry name" value="LysR_substrate"/>
    <property type="match status" value="1"/>
</dbReference>
<name>A0A0P7DMS2_PSEPU</name>
<dbReference type="EMBL" id="AP022324">
    <property type="protein sequence ID" value="BBU46981.1"/>
    <property type="molecule type" value="Genomic_DNA"/>
</dbReference>
<evidence type="ECO:0000256" key="3">
    <source>
        <dbReference type="ARBA" id="ARBA00023125"/>
    </source>
</evidence>
<dbReference type="AlphaFoldDB" id="A0A0P7DMS2"/>
<dbReference type="Gene3D" id="3.40.190.10">
    <property type="entry name" value="Periplasmic binding protein-like II"/>
    <property type="match status" value="2"/>
</dbReference>